<keyword evidence="1" id="KW-0472">Membrane</keyword>
<proteinExistence type="predicted"/>
<dbReference type="SUPFAM" id="SSF55073">
    <property type="entry name" value="Nucleotide cyclase"/>
    <property type="match status" value="1"/>
</dbReference>
<dbReference type="Gene3D" id="3.30.70.270">
    <property type="match status" value="1"/>
</dbReference>
<keyword evidence="1" id="KW-0812">Transmembrane</keyword>
<evidence type="ECO:0000256" key="1">
    <source>
        <dbReference type="SAM" id="Phobius"/>
    </source>
</evidence>
<dbReference type="PANTHER" id="PTHR45138">
    <property type="entry name" value="REGULATORY COMPONENTS OF SENSORY TRANSDUCTION SYSTEM"/>
    <property type="match status" value="1"/>
</dbReference>
<dbReference type="Pfam" id="PF00990">
    <property type="entry name" value="GGDEF"/>
    <property type="match status" value="1"/>
</dbReference>
<dbReference type="InterPro" id="IPR029787">
    <property type="entry name" value="Nucleotide_cyclase"/>
</dbReference>
<comment type="caution">
    <text evidence="3">The sequence shown here is derived from an EMBL/GenBank/DDBJ whole genome shotgun (WGS) entry which is preliminary data.</text>
</comment>
<dbReference type="Proteomes" id="UP001440984">
    <property type="component" value="Unassembled WGS sequence"/>
</dbReference>
<feature type="domain" description="GGDEF" evidence="2">
    <location>
        <begin position="271"/>
        <end position="411"/>
    </location>
</feature>
<name>A0ABV0LPZ3_9PSEU</name>
<dbReference type="RefSeq" id="WP_348955414.1">
    <property type="nucleotide sequence ID" value="NZ_JBDZYD010000015.1"/>
</dbReference>
<feature type="transmembrane region" description="Helical" evidence="1">
    <location>
        <begin position="155"/>
        <end position="176"/>
    </location>
</feature>
<keyword evidence="1" id="KW-1133">Transmembrane helix</keyword>
<feature type="transmembrane region" description="Helical" evidence="1">
    <location>
        <begin position="7"/>
        <end position="27"/>
    </location>
</feature>
<evidence type="ECO:0000259" key="2">
    <source>
        <dbReference type="PROSITE" id="PS50887"/>
    </source>
</evidence>
<dbReference type="PANTHER" id="PTHR45138:SF9">
    <property type="entry name" value="DIGUANYLATE CYCLASE DGCM-RELATED"/>
    <property type="match status" value="1"/>
</dbReference>
<dbReference type="EMBL" id="JBDZYD010000015">
    <property type="protein sequence ID" value="MEQ0564350.1"/>
    <property type="molecule type" value="Genomic_DNA"/>
</dbReference>
<dbReference type="InterPro" id="IPR000160">
    <property type="entry name" value="GGDEF_dom"/>
</dbReference>
<feature type="transmembrane region" description="Helical" evidence="1">
    <location>
        <begin position="76"/>
        <end position="96"/>
    </location>
</feature>
<feature type="transmembrane region" description="Helical" evidence="1">
    <location>
        <begin position="188"/>
        <end position="210"/>
    </location>
</feature>
<sequence length="424" mass="44843">MWKLSAPVLGYVLIVDALALVVVFATARLVPVTTQSLAWCGLILAGEIVHLEAAQRIERIRELAADGRPHMHLQSIWIFAGLLLLPPPLATLVIVVSYAHSWVRVYQRRGVIHRKVFSGATVILACAAAGAVLWTGTGRLAPFLPSLDGFGGMTALLASGIVYFGLNYVLVILAILMSNPGKPPRQAFGNPSDVLIVLAAVGVGCGIALVMTVRPWLLPVLMVTPVALHIGLLLPQFQAAARTDSKTALLAPEFWVQLARSELARAAELSSTAGVLMIDIDHFKAIDDGNGHLAGDEVLRAVAAAIQGSVRGGDYVGRFGGDEFVVLLPGATTTEITAIADRIRTAIARVEVPVPVIRPGKPEVIAGLTASIGAAVYPETATEYTILLQAADDAVFEAKAGGRDRVVLATARTELTRPEIPDVL</sequence>
<keyword evidence="4" id="KW-1185">Reference proteome</keyword>
<reference evidence="3 4" key="1">
    <citation type="submission" date="2024-05" db="EMBL/GenBank/DDBJ databases">
        <authorList>
            <person name="Zhao H."/>
            <person name="Xu Y."/>
            <person name="Lin S."/>
            <person name="Spain J.C."/>
            <person name="Zhou N.-Y."/>
        </authorList>
    </citation>
    <scope>NUCLEOTIDE SEQUENCE [LARGE SCALE GENOMIC DNA]</scope>
    <source>
        <strain evidence="3 4">NEAU-NG30</strain>
    </source>
</reference>
<dbReference type="GO" id="GO:0052621">
    <property type="term" value="F:diguanylate cyclase activity"/>
    <property type="evidence" value="ECO:0007669"/>
    <property type="project" value="UniProtKB-EC"/>
</dbReference>
<keyword evidence="3" id="KW-0548">Nucleotidyltransferase</keyword>
<dbReference type="PROSITE" id="PS50887">
    <property type="entry name" value="GGDEF"/>
    <property type="match status" value="1"/>
</dbReference>
<feature type="transmembrane region" description="Helical" evidence="1">
    <location>
        <begin position="116"/>
        <end position="135"/>
    </location>
</feature>
<evidence type="ECO:0000313" key="3">
    <source>
        <dbReference type="EMBL" id="MEQ0564350.1"/>
    </source>
</evidence>
<dbReference type="EC" id="2.7.7.65" evidence="3"/>
<organism evidence="3 4">
    <name type="scientific">Amycolatopsis melonis</name>
    <dbReference type="NCBI Taxonomy" id="3156488"/>
    <lineage>
        <taxon>Bacteria</taxon>
        <taxon>Bacillati</taxon>
        <taxon>Actinomycetota</taxon>
        <taxon>Actinomycetes</taxon>
        <taxon>Pseudonocardiales</taxon>
        <taxon>Pseudonocardiaceae</taxon>
        <taxon>Amycolatopsis</taxon>
    </lineage>
</organism>
<dbReference type="NCBIfam" id="TIGR00254">
    <property type="entry name" value="GGDEF"/>
    <property type="match status" value="1"/>
</dbReference>
<protein>
    <submittedName>
        <fullName evidence="3">Diguanylate cyclase</fullName>
        <ecNumber evidence="3">2.7.7.65</ecNumber>
    </submittedName>
</protein>
<gene>
    <name evidence="3" type="ORF">ABJI51_35175</name>
</gene>
<evidence type="ECO:0000313" key="4">
    <source>
        <dbReference type="Proteomes" id="UP001440984"/>
    </source>
</evidence>
<dbReference type="SMART" id="SM00267">
    <property type="entry name" value="GGDEF"/>
    <property type="match status" value="1"/>
</dbReference>
<keyword evidence="3" id="KW-0808">Transferase</keyword>
<accession>A0ABV0LPZ3</accession>
<dbReference type="InterPro" id="IPR050469">
    <property type="entry name" value="Diguanylate_Cyclase"/>
</dbReference>
<dbReference type="InterPro" id="IPR043128">
    <property type="entry name" value="Rev_trsase/Diguanyl_cyclase"/>
</dbReference>
<dbReference type="CDD" id="cd01949">
    <property type="entry name" value="GGDEF"/>
    <property type="match status" value="1"/>
</dbReference>